<comment type="subcellular location">
    <subcellularLocation>
        <location evidence="3">Cytoplasm</location>
    </subcellularLocation>
</comment>
<evidence type="ECO:0000256" key="1">
    <source>
        <dbReference type="ARBA" id="ARBA00022490"/>
    </source>
</evidence>
<gene>
    <name evidence="4" type="ORF">SI8410_10014919</name>
</gene>
<dbReference type="GO" id="GO:0016783">
    <property type="term" value="F:sulfurtransferase activity"/>
    <property type="evidence" value="ECO:0007669"/>
    <property type="project" value="TreeGrafter"/>
</dbReference>
<accession>A0A7I8L2I8</accession>
<sequence>MGSCGGGGAGGGCQSECFRDREGDEEDSLRTEDLKRCSGSCSGDQSPANDGRGLCNKCREIAAVYNNLCGACFRFSLYGKFKVAVTSNGMISPTDKVLVALSGGPASRIALEFAHEMQLKAQKSWDASKDQALPVFGVGAAFIDESIPLRPSEVVQKAIEEMRFRVSQLTPPPKVFHVASIGSLLSADTKDGTGLNALLETISDATGKEDLLSYLRMLSLQKIALDNGYSKLVLGSCTTTIACHILSATVKGQGYSLPADIQYVDARWEIPVVLPLRSCLAEELSMLCHLDGHEIHQVFDQPCSGINNLVSSFIARVQEENPSRARTILRTAEKLRPFHFNRLSENLSYEMLPSRVRRKLQTAANAEFTPSELLCPICGGPLTESDVTRLKSTVSKSSRRHEAFAAHCCQSCCSQILPKELPSLEHFYSLLPVAMRGRVKDAASPGNHWLRDQIEDCLLSSDED</sequence>
<dbReference type="EMBL" id="LR746273">
    <property type="protein sequence ID" value="CAA7404241.1"/>
    <property type="molecule type" value="Genomic_DNA"/>
</dbReference>
<comment type="function">
    <text evidence="3">Plays a central role in 2-thiolation of mcm(5)S(2)U at tRNA wobble positions of tRNA(Lys), tRNA(Glu) and tRNA(Gln). May act by forming a heterodimer with NCS6/CTU1 that ligates sulfur from thiocarboxylated URM1 onto the uridine of tRNAs at wobble position.</text>
</comment>
<keyword evidence="5" id="KW-1185">Reference proteome</keyword>
<keyword evidence="1 3" id="KW-0963">Cytoplasm</keyword>
<dbReference type="AlphaFoldDB" id="A0A7I8L2I8"/>
<comment type="pathway">
    <text evidence="3">tRNA modification; 5-methoxycarbonylmethyl-2-thiouridine-tRNA biosynthesis.</text>
</comment>
<organism evidence="4 5">
    <name type="scientific">Spirodela intermedia</name>
    <name type="common">Intermediate duckweed</name>
    <dbReference type="NCBI Taxonomy" id="51605"/>
    <lineage>
        <taxon>Eukaryota</taxon>
        <taxon>Viridiplantae</taxon>
        <taxon>Streptophyta</taxon>
        <taxon>Embryophyta</taxon>
        <taxon>Tracheophyta</taxon>
        <taxon>Spermatophyta</taxon>
        <taxon>Magnoliopsida</taxon>
        <taxon>Liliopsida</taxon>
        <taxon>Araceae</taxon>
        <taxon>Lemnoideae</taxon>
        <taxon>Spirodela</taxon>
    </lineage>
</organism>
<evidence type="ECO:0000256" key="2">
    <source>
        <dbReference type="ARBA" id="ARBA00022694"/>
    </source>
</evidence>
<dbReference type="PANTHER" id="PTHR20882">
    <property type="entry name" value="CYTOPLASMIC TRNA 2-THIOLATION PROTEIN 2"/>
    <property type="match status" value="1"/>
</dbReference>
<keyword evidence="2 3" id="KW-0819">tRNA processing</keyword>
<evidence type="ECO:0000313" key="4">
    <source>
        <dbReference type="EMBL" id="CAA7404241.1"/>
    </source>
</evidence>
<dbReference type="GO" id="GO:0002143">
    <property type="term" value="P:tRNA wobble position uridine thiolation"/>
    <property type="evidence" value="ECO:0007669"/>
    <property type="project" value="TreeGrafter"/>
</dbReference>
<dbReference type="HAMAP" id="MF_03054">
    <property type="entry name" value="CTU2"/>
    <property type="match status" value="1"/>
</dbReference>
<comment type="similarity">
    <text evidence="3">Belongs to the CTU2/NCS2 family.</text>
</comment>
<dbReference type="GO" id="GO:0016779">
    <property type="term" value="F:nucleotidyltransferase activity"/>
    <property type="evidence" value="ECO:0007669"/>
    <property type="project" value="UniProtKB-UniRule"/>
</dbReference>
<dbReference type="Gene3D" id="3.40.50.620">
    <property type="entry name" value="HUPs"/>
    <property type="match status" value="1"/>
</dbReference>
<evidence type="ECO:0000256" key="3">
    <source>
        <dbReference type="HAMAP-Rule" id="MF_03054"/>
    </source>
</evidence>
<dbReference type="Proteomes" id="UP000663760">
    <property type="component" value="Chromosome 10"/>
</dbReference>
<dbReference type="InterPro" id="IPR019407">
    <property type="entry name" value="CTU2"/>
</dbReference>
<dbReference type="Pfam" id="PF10288">
    <property type="entry name" value="CTU2"/>
    <property type="match status" value="1"/>
</dbReference>
<protein>
    <recommendedName>
        <fullName evidence="3">Cytoplasmic tRNA 2-thiolation protein 2</fullName>
    </recommendedName>
</protein>
<dbReference type="InterPro" id="IPR014729">
    <property type="entry name" value="Rossmann-like_a/b/a_fold"/>
</dbReference>
<dbReference type="GO" id="GO:0000049">
    <property type="term" value="F:tRNA binding"/>
    <property type="evidence" value="ECO:0007669"/>
    <property type="project" value="InterPro"/>
</dbReference>
<dbReference type="GO" id="GO:0032447">
    <property type="term" value="P:protein urmylation"/>
    <property type="evidence" value="ECO:0007669"/>
    <property type="project" value="UniProtKB-UniRule"/>
</dbReference>
<reference evidence="4" key="1">
    <citation type="submission" date="2020-02" db="EMBL/GenBank/DDBJ databases">
        <authorList>
            <person name="Scholz U."/>
            <person name="Mascher M."/>
            <person name="Fiebig A."/>
        </authorList>
    </citation>
    <scope>NUCLEOTIDE SEQUENCE</scope>
</reference>
<proteinExistence type="inferred from homology"/>
<dbReference type="PANTHER" id="PTHR20882:SF14">
    <property type="entry name" value="CYTOPLASMIC TRNA 2-THIOLATION PROTEIN 2"/>
    <property type="match status" value="1"/>
</dbReference>
<evidence type="ECO:0000313" key="5">
    <source>
        <dbReference type="Proteomes" id="UP000663760"/>
    </source>
</evidence>
<name>A0A7I8L2I8_SPIIN</name>
<dbReference type="SUPFAM" id="SSF52402">
    <property type="entry name" value="Adenine nucleotide alpha hydrolases-like"/>
    <property type="match status" value="1"/>
</dbReference>
<dbReference type="UniPathway" id="UPA00988"/>
<dbReference type="GO" id="GO:0005829">
    <property type="term" value="C:cytosol"/>
    <property type="evidence" value="ECO:0007669"/>
    <property type="project" value="TreeGrafter"/>
</dbReference>
<dbReference type="OrthoDB" id="25129at2759"/>